<dbReference type="Proteomes" id="UP000242877">
    <property type="component" value="Unassembled WGS sequence"/>
</dbReference>
<evidence type="ECO:0000256" key="7">
    <source>
        <dbReference type="ARBA" id="ARBA00037226"/>
    </source>
</evidence>
<keyword evidence="5" id="KW-0687">Ribonucleoprotein</keyword>
<evidence type="ECO:0000313" key="10">
    <source>
        <dbReference type="Proteomes" id="UP000242877"/>
    </source>
</evidence>
<dbReference type="VEuPathDB" id="FungiDB:AAP_06210"/>
<keyword evidence="3 9" id="KW-0689">Ribosomal protein</keyword>
<dbReference type="GO" id="GO:0005739">
    <property type="term" value="C:mitochondrion"/>
    <property type="evidence" value="ECO:0007669"/>
    <property type="project" value="UniProtKB-SubCell"/>
</dbReference>
<dbReference type="InterPro" id="IPR005996">
    <property type="entry name" value="Ribosomal_uL30_bac-type"/>
</dbReference>
<comment type="subcellular location">
    <subcellularLocation>
        <location evidence="1">Mitochondrion</location>
    </subcellularLocation>
</comment>
<evidence type="ECO:0000256" key="1">
    <source>
        <dbReference type="ARBA" id="ARBA00004173"/>
    </source>
</evidence>
<keyword evidence="10" id="KW-1185">Reference proteome</keyword>
<evidence type="ECO:0000256" key="4">
    <source>
        <dbReference type="ARBA" id="ARBA00023128"/>
    </source>
</evidence>
<dbReference type="NCBIfam" id="TIGR01308">
    <property type="entry name" value="rpmD_bact"/>
    <property type="match status" value="1"/>
</dbReference>
<proteinExistence type="inferred from homology"/>
<organism evidence="9 10">
    <name type="scientific">Ascosphaera apis ARSEF 7405</name>
    <dbReference type="NCBI Taxonomy" id="392613"/>
    <lineage>
        <taxon>Eukaryota</taxon>
        <taxon>Fungi</taxon>
        <taxon>Dikarya</taxon>
        <taxon>Ascomycota</taxon>
        <taxon>Pezizomycotina</taxon>
        <taxon>Eurotiomycetes</taxon>
        <taxon>Eurotiomycetidae</taxon>
        <taxon>Onygenales</taxon>
        <taxon>Ascosphaeraceae</taxon>
        <taxon>Ascosphaera</taxon>
    </lineage>
</organism>
<sequence length="109" mass="12110">MRSYFRVTLIRSAIGLPRRTGAILQALGLTKRMATVFHPVTPDAAGMIMRVKELVSVAEVDRPLTKMEVHLERKPHPGYYVEKKGVDIMKAKREFDGAAKTASGEVSTQ</sequence>
<dbReference type="CDD" id="cd01658">
    <property type="entry name" value="Ribosomal_L30"/>
    <property type="match status" value="1"/>
</dbReference>
<dbReference type="PANTHER" id="PTHR15892">
    <property type="entry name" value="MITOCHONDRIAL RIBOSOMAL PROTEIN L30"/>
    <property type="match status" value="1"/>
</dbReference>
<comment type="similarity">
    <text evidence="2">Belongs to the universal ribosomal protein uL30 family.</text>
</comment>
<dbReference type="InterPro" id="IPR036919">
    <property type="entry name" value="Ribo_uL30_ferredoxin-like_sf"/>
</dbReference>
<accession>A0A167UZ99</accession>
<dbReference type="EMBL" id="AZGZ01000047">
    <property type="protein sequence ID" value="KZZ86808.1"/>
    <property type="molecule type" value="Genomic_DNA"/>
</dbReference>
<evidence type="ECO:0000259" key="8">
    <source>
        <dbReference type="Pfam" id="PF00327"/>
    </source>
</evidence>
<protein>
    <recommendedName>
        <fullName evidence="6">Large ribosomal subunit protein uL30m</fullName>
    </recommendedName>
</protein>
<dbReference type="InterPro" id="IPR016082">
    <property type="entry name" value="Ribosomal_uL30_ferredoxin-like"/>
</dbReference>
<evidence type="ECO:0000256" key="5">
    <source>
        <dbReference type="ARBA" id="ARBA00023274"/>
    </source>
</evidence>
<dbReference type="PANTHER" id="PTHR15892:SF2">
    <property type="entry name" value="LARGE RIBOSOMAL SUBUNIT PROTEIN UL30M"/>
    <property type="match status" value="1"/>
</dbReference>
<dbReference type="GO" id="GO:0003735">
    <property type="term" value="F:structural constituent of ribosome"/>
    <property type="evidence" value="ECO:0007669"/>
    <property type="project" value="InterPro"/>
</dbReference>
<dbReference type="OrthoDB" id="509901at2759"/>
<name>A0A167UZ99_9EURO</name>
<comment type="function">
    <text evidence="7">Component of the mitochondrial ribosome (mitoribosome), a dedicated translation machinery responsible for the synthesis of mitochondrial genome-encoded proteins, including at least some of the essential transmembrane subunits of the mitochondrial respiratory chain. The mitoribosomes are attached to the mitochondrial inner membrane and translation products are cotranslationally integrated into the membrane.</text>
</comment>
<reference evidence="9 10" key="1">
    <citation type="journal article" date="2016" name="Genome Biol. Evol.">
        <title>Divergent and convergent evolution of fungal pathogenicity.</title>
        <authorList>
            <person name="Shang Y."/>
            <person name="Xiao G."/>
            <person name="Zheng P."/>
            <person name="Cen K."/>
            <person name="Zhan S."/>
            <person name="Wang C."/>
        </authorList>
    </citation>
    <scope>NUCLEOTIDE SEQUENCE [LARGE SCALE GENOMIC DNA]</scope>
    <source>
        <strain evidence="9 10">ARSEF 7405</strain>
    </source>
</reference>
<evidence type="ECO:0000256" key="2">
    <source>
        <dbReference type="ARBA" id="ARBA00007594"/>
    </source>
</evidence>
<dbReference type="GO" id="GO:0006412">
    <property type="term" value="P:translation"/>
    <property type="evidence" value="ECO:0007669"/>
    <property type="project" value="InterPro"/>
</dbReference>
<comment type="caution">
    <text evidence="9">The sequence shown here is derived from an EMBL/GenBank/DDBJ whole genome shotgun (WGS) entry which is preliminary data.</text>
</comment>
<gene>
    <name evidence="9" type="ORF">AAP_06210</name>
</gene>
<dbReference type="SUPFAM" id="SSF55129">
    <property type="entry name" value="Ribosomal protein L30p/L7e"/>
    <property type="match status" value="1"/>
</dbReference>
<keyword evidence="4" id="KW-0496">Mitochondrion</keyword>
<evidence type="ECO:0000256" key="6">
    <source>
        <dbReference type="ARBA" id="ARBA00035281"/>
    </source>
</evidence>
<evidence type="ECO:0000313" key="9">
    <source>
        <dbReference type="EMBL" id="KZZ86808.1"/>
    </source>
</evidence>
<evidence type="ECO:0000256" key="3">
    <source>
        <dbReference type="ARBA" id="ARBA00022980"/>
    </source>
</evidence>
<dbReference type="AlphaFoldDB" id="A0A167UZ99"/>
<dbReference type="FunFam" id="3.30.1390.20:FF:000010">
    <property type="entry name" value="Large subunit ribosomal protein L30"/>
    <property type="match status" value="1"/>
</dbReference>
<dbReference type="Gene3D" id="3.30.1390.20">
    <property type="entry name" value="Ribosomal protein L30, ferredoxin-like fold domain"/>
    <property type="match status" value="1"/>
</dbReference>
<dbReference type="GO" id="GO:0015934">
    <property type="term" value="C:large ribosomal subunit"/>
    <property type="evidence" value="ECO:0007669"/>
    <property type="project" value="InterPro"/>
</dbReference>
<dbReference type="Pfam" id="PF00327">
    <property type="entry name" value="Ribosomal_L30"/>
    <property type="match status" value="1"/>
</dbReference>
<feature type="domain" description="Large ribosomal subunit protein uL30-like ferredoxin-like fold" evidence="8">
    <location>
        <begin position="5"/>
        <end position="55"/>
    </location>
</feature>